<evidence type="ECO:0000256" key="10">
    <source>
        <dbReference type="ARBA" id="ARBA00023157"/>
    </source>
</evidence>
<evidence type="ECO:0000256" key="8">
    <source>
        <dbReference type="ARBA" id="ARBA00023040"/>
    </source>
</evidence>
<dbReference type="InterPro" id="IPR017452">
    <property type="entry name" value="GPCR_Rhodpsn_7TM"/>
</dbReference>
<evidence type="ECO:0000256" key="11">
    <source>
        <dbReference type="ARBA" id="ARBA00023170"/>
    </source>
</evidence>
<comment type="function">
    <text evidence="15">G-protein coupled receptor for 5-hydroxytryptamine (serotonin), a biogenic hormone that functions as a neurotransmitter, a hormone and a mitogen. Ligand binding causes a conformation change that triggers signaling via guanine nucleotide-binding proteins (G proteins) and modulates the activity of downstream effectors. HTR4 is coupled to G(s) G alpha proteins and mediates activation of adenylate cyclase activity.</text>
</comment>
<keyword evidence="5 17" id="KW-0812">Transmembrane</keyword>
<comment type="similarity">
    <text evidence="17">Belongs to the G-protein coupled receptor 1 family.</text>
</comment>
<dbReference type="EMBL" id="JAWDGP010003672">
    <property type="protein sequence ID" value="KAK3771842.1"/>
    <property type="molecule type" value="Genomic_DNA"/>
</dbReference>
<dbReference type="InterPro" id="IPR000276">
    <property type="entry name" value="GPCR_Rhodpsn"/>
</dbReference>
<dbReference type="GO" id="GO:0045202">
    <property type="term" value="C:synapse"/>
    <property type="evidence" value="ECO:0007669"/>
    <property type="project" value="GOC"/>
</dbReference>
<dbReference type="SMART" id="SM01381">
    <property type="entry name" value="7TM_GPCR_Srsx"/>
    <property type="match status" value="1"/>
</dbReference>
<keyword evidence="12" id="KW-0325">Glycoprotein</keyword>
<dbReference type="Proteomes" id="UP001283361">
    <property type="component" value="Unassembled WGS sequence"/>
</dbReference>
<comment type="subcellular location">
    <subcellularLocation>
        <location evidence="2">Cell membrane</location>
        <topology evidence="2">Multi-pass membrane protein</topology>
    </subcellularLocation>
    <subcellularLocation>
        <location evidence="1">Endosome membrane</location>
        <topology evidence="1">Multi-pass membrane protein</topology>
    </subcellularLocation>
</comment>
<keyword evidence="4" id="KW-1003">Cell membrane</keyword>
<feature type="transmembrane region" description="Helical" evidence="18">
    <location>
        <begin position="318"/>
        <end position="337"/>
    </location>
</feature>
<dbReference type="PRINTS" id="PR01059">
    <property type="entry name" value="5HT4RECEPTR"/>
</dbReference>
<evidence type="ECO:0000256" key="16">
    <source>
        <dbReference type="ARBA" id="ARBA00046802"/>
    </source>
</evidence>
<evidence type="ECO:0000256" key="5">
    <source>
        <dbReference type="ARBA" id="ARBA00022692"/>
    </source>
</evidence>
<evidence type="ECO:0000256" key="15">
    <source>
        <dbReference type="ARBA" id="ARBA00046191"/>
    </source>
</evidence>
<keyword evidence="10" id="KW-1015">Disulfide bond</keyword>
<dbReference type="Pfam" id="PF00001">
    <property type="entry name" value="7tm_1"/>
    <property type="match status" value="1"/>
</dbReference>
<dbReference type="GO" id="GO:0005886">
    <property type="term" value="C:plasma membrane"/>
    <property type="evidence" value="ECO:0007669"/>
    <property type="project" value="UniProtKB-SubCell"/>
</dbReference>
<dbReference type="GO" id="GO:0032098">
    <property type="term" value="P:regulation of appetite"/>
    <property type="evidence" value="ECO:0007669"/>
    <property type="project" value="InterPro"/>
</dbReference>
<gene>
    <name evidence="20" type="ORF">RRG08_028750</name>
</gene>
<dbReference type="PANTHER" id="PTHR24248:SF66">
    <property type="entry name" value="OCTOPAMINE RECEPTOR BETA-3R"/>
    <property type="match status" value="1"/>
</dbReference>
<dbReference type="GO" id="GO:0043410">
    <property type="term" value="P:positive regulation of MAPK cascade"/>
    <property type="evidence" value="ECO:0007669"/>
    <property type="project" value="TreeGrafter"/>
</dbReference>
<evidence type="ECO:0000313" key="20">
    <source>
        <dbReference type="EMBL" id="KAK3771842.1"/>
    </source>
</evidence>
<feature type="transmembrane region" description="Helical" evidence="18">
    <location>
        <begin position="168"/>
        <end position="191"/>
    </location>
</feature>
<dbReference type="Gene3D" id="1.20.1070.10">
    <property type="entry name" value="Rhodopsin 7-helix transmembrane proteins"/>
    <property type="match status" value="1"/>
</dbReference>
<protein>
    <recommendedName>
        <fullName evidence="3">5-hydroxytryptamine receptor 4</fullName>
    </recommendedName>
    <alternativeName>
        <fullName evidence="14">Serotonin receptor 4</fullName>
    </alternativeName>
</protein>
<dbReference type="PROSITE" id="PS50262">
    <property type="entry name" value="G_PROTEIN_RECEP_F1_2"/>
    <property type="match status" value="1"/>
</dbReference>
<keyword evidence="8 17" id="KW-0297">G-protein coupled receptor</keyword>
<evidence type="ECO:0000256" key="7">
    <source>
        <dbReference type="ARBA" id="ARBA00022989"/>
    </source>
</evidence>
<feature type="transmembrane region" description="Helical" evidence="18">
    <location>
        <begin position="127"/>
        <end position="148"/>
    </location>
</feature>
<feature type="domain" description="G-protein coupled receptors family 1 profile" evidence="19">
    <location>
        <begin position="106"/>
        <end position="373"/>
    </location>
</feature>
<accession>A0AAE1DIK3</accession>
<comment type="caution">
    <text evidence="20">The sequence shown here is derived from an EMBL/GenBank/DDBJ whole genome shotgun (WGS) entry which is preliminary data.</text>
</comment>
<sequence length="412" mass="46130">MEKLGLQLDALASATSQPNIRAAYNGVDFTSLSTAHALGASNFSTKPTHLTNGHDSDGSSADGNDDGPDCNMILSYVAGPPPSYSDPVRITISIILICVPILTIFGNTVVILAVITHKRLRTITNAFVVSLAVADMCVALFVMPFSIYQQLNNKQWFLGETLCKLSSSLDVMMCTVSIFHLSCLAVDRYLAICRPFLHERLTVKLISIMLVLCWITPVFISFIPILNGWNHIGIEDVVECAFPIEEDICVFVVNVPFAIICSLIAFYIPVVFMGVCNAKIYLAAIKQAHQIRTLEAAGSHNHYSHCKRKSKFKQESKAAKTLGIIMGCFSVCWFPFFIMNIIDPFIHYSTPYVPWQIALWLGYINSLINPLLYYNFNRNFYHAFRRLLSCKVCKGVRDYEEDMLNTQTQMSE</sequence>
<dbReference type="FunFam" id="1.20.1070.10:FF:000523">
    <property type="entry name" value="5-hydroxytryptamine receptor 2B"/>
    <property type="match status" value="1"/>
</dbReference>
<dbReference type="AlphaFoldDB" id="A0AAE1DIK3"/>
<evidence type="ECO:0000256" key="14">
    <source>
        <dbReference type="ARBA" id="ARBA00031928"/>
    </source>
</evidence>
<evidence type="ECO:0000256" key="4">
    <source>
        <dbReference type="ARBA" id="ARBA00022475"/>
    </source>
</evidence>
<dbReference type="CDD" id="cd15056">
    <property type="entry name" value="7tmA_5-HT4"/>
    <property type="match status" value="1"/>
</dbReference>
<name>A0AAE1DIK3_9GAST</name>
<evidence type="ECO:0000256" key="1">
    <source>
        <dbReference type="ARBA" id="ARBA00004337"/>
    </source>
</evidence>
<keyword evidence="21" id="KW-1185">Reference proteome</keyword>
<dbReference type="GO" id="GO:0071880">
    <property type="term" value="P:adenylate cyclase-activating adrenergic receptor signaling pathway"/>
    <property type="evidence" value="ECO:0007669"/>
    <property type="project" value="TreeGrafter"/>
</dbReference>
<keyword evidence="13 17" id="KW-0807">Transducer</keyword>
<keyword evidence="11 17" id="KW-0675">Receptor</keyword>
<dbReference type="SUPFAM" id="SSF81321">
    <property type="entry name" value="Family A G protein-coupled receptor-like"/>
    <property type="match status" value="1"/>
</dbReference>
<evidence type="ECO:0000256" key="12">
    <source>
        <dbReference type="ARBA" id="ARBA00023180"/>
    </source>
</evidence>
<evidence type="ECO:0000313" key="21">
    <source>
        <dbReference type="Proteomes" id="UP001283361"/>
    </source>
</evidence>
<evidence type="ECO:0000259" key="19">
    <source>
        <dbReference type="PROSITE" id="PS50262"/>
    </source>
</evidence>
<dbReference type="PROSITE" id="PS00237">
    <property type="entry name" value="G_PROTEIN_RECEP_F1_1"/>
    <property type="match status" value="1"/>
</dbReference>
<evidence type="ECO:0000256" key="18">
    <source>
        <dbReference type="SAM" id="Phobius"/>
    </source>
</evidence>
<dbReference type="InterPro" id="IPR001520">
    <property type="entry name" value="5HT4_rcpt"/>
</dbReference>
<evidence type="ECO:0000256" key="13">
    <source>
        <dbReference type="ARBA" id="ARBA00023224"/>
    </source>
</evidence>
<evidence type="ECO:0000256" key="6">
    <source>
        <dbReference type="ARBA" id="ARBA00022753"/>
    </source>
</evidence>
<comment type="subunit">
    <text evidence="16">Interacts (via C-terminus 330-346 AA) with GRK5; this interaction is promoted by 5-HT (serotonin).</text>
</comment>
<evidence type="ECO:0000256" key="3">
    <source>
        <dbReference type="ARBA" id="ARBA00015305"/>
    </source>
</evidence>
<evidence type="ECO:0000256" key="17">
    <source>
        <dbReference type="RuleBase" id="RU000688"/>
    </source>
</evidence>
<organism evidence="20 21">
    <name type="scientific">Elysia crispata</name>
    <name type="common">lettuce slug</name>
    <dbReference type="NCBI Taxonomy" id="231223"/>
    <lineage>
        <taxon>Eukaryota</taxon>
        <taxon>Metazoa</taxon>
        <taxon>Spiralia</taxon>
        <taxon>Lophotrochozoa</taxon>
        <taxon>Mollusca</taxon>
        <taxon>Gastropoda</taxon>
        <taxon>Heterobranchia</taxon>
        <taxon>Euthyneura</taxon>
        <taxon>Panpulmonata</taxon>
        <taxon>Sacoglossa</taxon>
        <taxon>Placobranchoidea</taxon>
        <taxon>Plakobranchidae</taxon>
        <taxon>Elysia</taxon>
    </lineage>
</organism>
<dbReference type="GO" id="GO:0004993">
    <property type="term" value="F:G protein-coupled serotonin receptor activity"/>
    <property type="evidence" value="ECO:0007669"/>
    <property type="project" value="InterPro"/>
</dbReference>
<feature type="transmembrane region" description="Helical" evidence="18">
    <location>
        <begin position="90"/>
        <end position="115"/>
    </location>
</feature>
<dbReference type="PRINTS" id="PR00237">
    <property type="entry name" value="GPCRRHODOPSN"/>
</dbReference>
<proteinExistence type="inferred from homology"/>
<feature type="transmembrane region" description="Helical" evidence="18">
    <location>
        <begin position="257"/>
        <end position="282"/>
    </location>
</feature>
<feature type="transmembrane region" description="Helical" evidence="18">
    <location>
        <begin position="357"/>
        <end position="376"/>
    </location>
</feature>
<keyword evidence="9 18" id="KW-0472">Membrane</keyword>
<dbReference type="PANTHER" id="PTHR24248">
    <property type="entry name" value="ADRENERGIC RECEPTOR-RELATED G-PROTEIN COUPLED RECEPTOR"/>
    <property type="match status" value="1"/>
</dbReference>
<keyword evidence="6" id="KW-0967">Endosome</keyword>
<evidence type="ECO:0000256" key="2">
    <source>
        <dbReference type="ARBA" id="ARBA00004651"/>
    </source>
</evidence>
<feature type="transmembrane region" description="Helical" evidence="18">
    <location>
        <begin position="203"/>
        <end position="226"/>
    </location>
</feature>
<keyword evidence="7 18" id="KW-1133">Transmembrane helix</keyword>
<dbReference type="GO" id="GO:0007268">
    <property type="term" value="P:chemical synaptic transmission"/>
    <property type="evidence" value="ECO:0007669"/>
    <property type="project" value="InterPro"/>
</dbReference>
<evidence type="ECO:0000256" key="9">
    <source>
        <dbReference type="ARBA" id="ARBA00023136"/>
    </source>
</evidence>
<dbReference type="GO" id="GO:0010008">
    <property type="term" value="C:endosome membrane"/>
    <property type="evidence" value="ECO:0007669"/>
    <property type="project" value="UniProtKB-SubCell"/>
</dbReference>
<reference evidence="20" key="1">
    <citation type="journal article" date="2023" name="G3 (Bethesda)">
        <title>A reference genome for the long-term kleptoplast-retaining sea slug Elysia crispata morphotype clarki.</title>
        <authorList>
            <person name="Eastman K.E."/>
            <person name="Pendleton A.L."/>
            <person name="Shaikh M.A."/>
            <person name="Suttiyut T."/>
            <person name="Ogas R."/>
            <person name="Tomko P."/>
            <person name="Gavelis G."/>
            <person name="Widhalm J.R."/>
            <person name="Wisecaver J.H."/>
        </authorList>
    </citation>
    <scope>NUCLEOTIDE SEQUENCE</scope>
    <source>
        <strain evidence="20">ECLA1</strain>
    </source>
</reference>